<organism evidence="1 2">
    <name type="scientific">Aphis gossypii</name>
    <name type="common">Cotton aphid</name>
    <dbReference type="NCBI Taxonomy" id="80765"/>
    <lineage>
        <taxon>Eukaryota</taxon>
        <taxon>Metazoa</taxon>
        <taxon>Ecdysozoa</taxon>
        <taxon>Arthropoda</taxon>
        <taxon>Hexapoda</taxon>
        <taxon>Insecta</taxon>
        <taxon>Pterygota</taxon>
        <taxon>Neoptera</taxon>
        <taxon>Paraneoptera</taxon>
        <taxon>Hemiptera</taxon>
        <taxon>Sternorrhyncha</taxon>
        <taxon>Aphidomorpha</taxon>
        <taxon>Aphidoidea</taxon>
        <taxon>Aphididae</taxon>
        <taxon>Aphidini</taxon>
        <taxon>Aphis</taxon>
        <taxon>Aphis</taxon>
    </lineage>
</organism>
<name>A0A9P0NKH8_APHGO</name>
<protein>
    <submittedName>
        <fullName evidence="1">Uncharacterized protein</fullName>
    </submittedName>
</protein>
<evidence type="ECO:0000313" key="2">
    <source>
        <dbReference type="Proteomes" id="UP001154329"/>
    </source>
</evidence>
<gene>
    <name evidence="1" type="ORF">APHIGO_LOCUS9338</name>
</gene>
<dbReference type="Proteomes" id="UP001154329">
    <property type="component" value="Chromosome 3"/>
</dbReference>
<reference evidence="1" key="2">
    <citation type="submission" date="2022-10" db="EMBL/GenBank/DDBJ databases">
        <authorList>
            <consortium name="ENA_rothamsted_submissions"/>
            <consortium name="culmorum"/>
            <person name="King R."/>
        </authorList>
    </citation>
    <scope>NUCLEOTIDE SEQUENCE</scope>
</reference>
<dbReference type="AlphaFoldDB" id="A0A9P0NKH8"/>
<reference evidence="1" key="1">
    <citation type="submission" date="2022-02" db="EMBL/GenBank/DDBJ databases">
        <authorList>
            <person name="King R."/>
        </authorList>
    </citation>
    <scope>NUCLEOTIDE SEQUENCE</scope>
</reference>
<keyword evidence="2" id="KW-1185">Reference proteome</keyword>
<evidence type="ECO:0000313" key="1">
    <source>
        <dbReference type="EMBL" id="CAH1732926.1"/>
    </source>
</evidence>
<dbReference type="EMBL" id="OU899036">
    <property type="protein sequence ID" value="CAH1732926.1"/>
    <property type="molecule type" value="Genomic_DNA"/>
</dbReference>
<proteinExistence type="predicted"/>
<accession>A0A9P0NKH8</accession>
<sequence length="141" mass="15724">MTVNMIGTDILTTRSIRYLGVQLDSIINFIEHSRKTTVKASKTAKNIARIMPKVGASKATKRKLLASVVQSQMLYGTQVWADMMQPGGWTIFTKSQKKILLRVATAYRTVSTSALHVITGIAPIKIIAEERKTLYEAKKKQ</sequence>